<dbReference type="Proteomes" id="UP001352852">
    <property type="component" value="Unassembled WGS sequence"/>
</dbReference>
<evidence type="ECO:0000313" key="2">
    <source>
        <dbReference type="EMBL" id="MED6286002.1"/>
    </source>
</evidence>
<gene>
    <name evidence="2" type="ORF">CHARACLAT_001218</name>
</gene>
<reference evidence="2 3" key="1">
    <citation type="submission" date="2021-06" db="EMBL/GenBank/DDBJ databases">
        <authorList>
            <person name="Palmer J.M."/>
        </authorList>
    </citation>
    <scope>NUCLEOTIDE SEQUENCE [LARGE SCALE GENOMIC DNA]</scope>
    <source>
        <strain evidence="2 3">CL_MEX2019</strain>
        <tissue evidence="2">Muscle</tissue>
    </source>
</reference>
<keyword evidence="3" id="KW-1185">Reference proteome</keyword>
<name>A0ABU7EFG3_9TELE</name>
<dbReference type="EMBL" id="JAHUTJ010057424">
    <property type="protein sequence ID" value="MED6286002.1"/>
    <property type="molecule type" value="Genomic_DNA"/>
</dbReference>
<comment type="caution">
    <text evidence="2">The sequence shown here is derived from an EMBL/GenBank/DDBJ whole genome shotgun (WGS) entry which is preliminary data.</text>
</comment>
<feature type="region of interest" description="Disordered" evidence="1">
    <location>
        <begin position="116"/>
        <end position="159"/>
    </location>
</feature>
<accession>A0ABU7EFG3</accession>
<evidence type="ECO:0000256" key="1">
    <source>
        <dbReference type="SAM" id="MobiDB-lite"/>
    </source>
</evidence>
<feature type="compositionally biased region" description="Polar residues" evidence="1">
    <location>
        <begin position="16"/>
        <end position="32"/>
    </location>
</feature>
<protein>
    <submittedName>
        <fullName evidence="2">Uncharacterized protein</fullName>
    </submittedName>
</protein>
<evidence type="ECO:0000313" key="3">
    <source>
        <dbReference type="Proteomes" id="UP001352852"/>
    </source>
</evidence>
<sequence length="159" mass="17757">MQEFANKQVEAVNTVDARSSTRSQGQDGLTETNKQRETHSYHCENCLKEALHENIPSMFIFKTVFSVIACLSCPPIVASLPVCSEESARRGKTCPADRTFPVFKAGRTQSTNLCTGREVDRGNAETRKGRISPEDLPEKCQVANDEESNLDTEQEEQWS</sequence>
<organism evidence="2 3">
    <name type="scientific">Characodon lateralis</name>
    <dbReference type="NCBI Taxonomy" id="208331"/>
    <lineage>
        <taxon>Eukaryota</taxon>
        <taxon>Metazoa</taxon>
        <taxon>Chordata</taxon>
        <taxon>Craniata</taxon>
        <taxon>Vertebrata</taxon>
        <taxon>Euteleostomi</taxon>
        <taxon>Actinopterygii</taxon>
        <taxon>Neopterygii</taxon>
        <taxon>Teleostei</taxon>
        <taxon>Neoteleostei</taxon>
        <taxon>Acanthomorphata</taxon>
        <taxon>Ovalentaria</taxon>
        <taxon>Atherinomorphae</taxon>
        <taxon>Cyprinodontiformes</taxon>
        <taxon>Goodeidae</taxon>
        <taxon>Characodon</taxon>
    </lineage>
</organism>
<feature type="compositionally biased region" description="Acidic residues" evidence="1">
    <location>
        <begin position="144"/>
        <end position="159"/>
    </location>
</feature>
<feature type="compositionally biased region" description="Basic and acidic residues" evidence="1">
    <location>
        <begin position="117"/>
        <end position="138"/>
    </location>
</feature>
<feature type="region of interest" description="Disordered" evidence="1">
    <location>
        <begin position="1"/>
        <end position="36"/>
    </location>
</feature>
<proteinExistence type="predicted"/>